<dbReference type="PROSITE" id="PS00379">
    <property type="entry name" value="CDP_ALCOHOL_P_TRANSF"/>
    <property type="match status" value="1"/>
</dbReference>
<evidence type="ECO:0000256" key="1">
    <source>
        <dbReference type="ARBA" id="ARBA00000287"/>
    </source>
</evidence>
<protein>
    <recommendedName>
        <fullName evidence="6">CDP-diacylglycerol--serine O-phosphatidyltransferase</fullName>
        <ecNumber evidence="5">2.7.8.8</ecNumber>
    </recommendedName>
    <alternativeName>
        <fullName evidence="15">Phosphatidylserine synthase</fullName>
    </alternativeName>
</protein>
<feature type="transmembrane region" description="Helical" evidence="18">
    <location>
        <begin position="140"/>
        <end position="157"/>
    </location>
</feature>
<evidence type="ECO:0000256" key="5">
    <source>
        <dbReference type="ARBA" id="ARBA00013174"/>
    </source>
</evidence>
<feature type="transmembrane region" description="Helical" evidence="18">
    <location>
        <begin position="112"/>
        <end position="134"/>
    </location>
</feature>
<feature type="binding site" evidence="16">
    <location>
        <position position="615"/>
    </location>
    <ligand>
        <name>Mg(2+)</name>
        <dbReference type="ChEBI" id="CHEBI:18420"/>
        <label>1</label>
    </ligand>
</feature>
<evidence type="ECO:0000256" key="13">
    <source>
        <dbReference type="ARBA" id="ARBA00023209"/>
    </source>
</evidence>
<keyword evidence="16" id="KW-0460">Magnesium</keyword>
<evidence type="ECO:0000256" key="8">
    <source>
        <dbReference type="ARBA" id="ARBA00022679"/>
    </source>
</evidence>
<comment type="catalytic activity">
    <reaction evidence="1">
        <text>a CDP-1,2-diacyl-sn-glycerol + L-serine = a 1,2-diacyl-sn-glycero-3-phospho-L-serine + CMP + H(+)</text>
        <dbReference type="Rhea" id="RHEA:16913"/>
        <dbReference type="ChEBI" id="CHEBI:15378"/>
        <dbReference type="ChEBI" id="CHEBI:33384"/>
        <dbReference type="ChEBI" id="CHEBI:57262"/>
        <dbReference type="ChEBI" id="CHEBI:58332"/>
        <dbReference type="ChEBI" id="CHEBI:60377"/>
        <dbReference type="EC" id="2.7.8.8"/>
    </reaction>
</comment>
<dbReference type="InterPro" id="IPR004533">
    <property type="entry name" value="CDP-diaglyc--ser_O-PTrfase"/>
</dbReference>
<keyword evidence="9 18" id="KW-0812">Transmembrane</keyword>
<evidence type="ECO:0000256" key="12">
    <source>
        <dbReference type="ARBA" id="ARBA00023136"/>
    </source>
</evidence>
<comment type="similarity">
    <text evidence="4 17">Belongs to the CDP-alcohol phosphatidyltransferase class-I family.</text>
</comment>
<name>A0A918Q5P1_9ACTN</name>
<evidence type="ECO:0000256" key="6">
    <source>
        <dbReference type="ARBA" id="ARBA00017171"/>
    </source>
</evidence>
<reference evidence="19" key="2">
    <citation type="submission" date="2020-09" db="EMBL/GenBank/DDBJ databases">
        <authorList>
            <person name="Sun Q."/>
            <person name="Ohkuma M."/>
        </authorList>
    </citation>
    <scope>NUCLEOTIDE SEQUENCE</scope>
    <source>
        <strain evidence="19">JCM 4988</strain>
    </source>
</reference>
<dbReference type="SUPFAM" id="SSF101478">
    <property type="entry name" value="ADP-ribosylglycohydrolase"/>
    <property type="match status" value="1"/>
</dbReference>
<evidence type="ECO:0000256" key="9">
    <source>
        <dbReference type="ARBA" id="ARBA00022692"/>
    </source>
</evidence>
<dbReference type="InterPro" id="IPR048254">
    <property type="entry name" value="CDP_ALCOHOL_P_TRANSF_CS"/>
</dbReference>
<dbReference type="Gene3D" id="1.10.4080.10">
    <property type="entry name" value="ADP-ribosylation/Crystallin J1"/>
    <property type="match status" value="1"/>
</dbReference>
<evidence type="ECO:0000256" key="14">
    <source>
        <dbReference type="ARBA" id="ARBA00023264"/>
    </source>
</evidence>
<evidence type="ECO:0000256" key="15">
    <source>
        <dbReference type="ARBA" id="ARBA00032361"/>
    </source>
</evidence>
<evidence type="ECO:0000313" key="20">
    <source>
        <dbReference type="Proteomes" id="UP000630936"/>
    </source>
</evidence>
<comment type="subcellular location">
    <subcellularLocation>
        <location evidence="3">Endomembrane system</location>
    </subcellularLocation>
    <subcellularLocation>
        <location evidence="2">Membrane</location>
        <topology evidence="2">Multi-pass membrane protein</topology>
    </subcellularLocation>
</comment>
<dbReference type="GO" id="GO:0012505">
    <property type="term" value="C:endomembrane system"/>
    <property type="evidence" value="ECO:0007669"/>
    <property type="project" value="UniProtKB-SubCell"/>
</dbReference>
<evidence type="ECO:0000256" key="18">
    <source>
        <dbReference type="SAM" id="Phobius"/>
    </source>
</evidence>
<feature type="transmembrane region" description="Helical" evidence="18">
    <location>
        <begin position="245"/>
        <end position="265"/>
    </location>
</feature>
<gene>
    <name evidence="19" type="ORF">GCM10010387_28480</name>
</gene>
<evidence type="ECO:0000256" key="10">
    <source>
        <dbReference type="ARBA" id="ARBA00022989"/>
    </source>
</evidence>
<dbReference type="Proteomes" id="UP000630936">
    <property type="component" value="Unassembled WGS sequence"/>
</dbReference>
<dbReference type="GO" id="GO:0046872">
    <property type="term" value="F:metal ion binding"/>
    <property type="evidence" value="ECO:0007669"/>
    <property type="project" value="UniProtKB-KW"/>
</dbReference>
<reference evidence="19" key="1">
    <citation type="journal article" date="2014" name="Int. J. Syst. Evol. Microbiol.">
        <title>Complete genome sequence of Corynebacterium casei LMG S-19264T (=DSM 44701T), isolated from a smear-ripened cheese.</title>
        <authorList>
            <consortium name="US DOE Joint Genome Institute (JGI-PGF)"/>
            <person name="Walter F."/>
            <person name="Albersmeier A."/>
            <person name="Kalinowski J."/>
            <person name="Ruckert C."/>
        </authorList>
    </citation>
    <scope>NUCLEOTIDE SEQUENCE</scope>
    <source>
        <strain evidence="19">JCM 4988</strain>
    </source>
</reference>
<dbReference type="InterPro" id="IPR005502">
    <property type="entry name" value="Ribosyl_crysJ1"/>
</dbReference>
<keyword evidence="7" id="KW-0444">Lipid biosynthesis</keyword>
<evidence type="ECO:0000256" key="16">
    <source>
        <dbReference type="PIRSR" id="PIRSR605502-1"/>
    </source>
</evidence>
<keyword evidence="12 18" id="KW-0472">Membrane</keyword>
<proteinExistence type="inferred from homology"/>
<feature type="binding site" evidence="16">
    <location>
        <position position="618"/>
    </location>
    <ligand>
        <name>Mg(2+)</name>
        <dbReference type="ChEBI" id="CHEBI:18420"/>
        <label>1</label>
    </ligand>
</feature>
<dbReference type="AlphaFoldDB" id="A0A918Q5P1"/>
<feature type="binding site" evidence="16">
    <location>
        <position position="617"/>
    </location>
    <ligand>
        <name>Mg(2+)</name>
        <dbReference type="ChEBI" id="CHEBI:18420"/>
        <label>1</label>
    </ligand>
</feature>
<dbReference type="EC" id="2.7.8.8" evidence="5"/>
<keyword evidence="14" id="KW-1208">Phospholipid metabolism</keyword>
<feature type="transmembrane region" description="Helical" evidence="18">
    <location>
        <begin position="178"/>
        <end position="205"/>
    </location>
</feature>
<dbReference type="PANTHER" id="PTHR16222">
    <property type="entry name" value="ADP-RIBOSYLGLYCOHYDROLASE"/>
    <property type="match status" value="1"/>
</dbReference>
<comment type="cofactor">
    <cofactor evidence="16">
        <name>Mg(2+)</name>
        <dbReference type="ChEBI" id="CHEBI:18420"/>
    </cofactor>
    <text evidence="16">Binds 2 magnesium ions per subunit.</text>
</comment>
<evidence type="ECO:0000256" key="4">
    <source>
        <dbReference type="ARBA" id="ARBA00010441"/>
    </source>
</evidence>
<dbReference type="GO" id="GO:0003882">
    <property type="term" value="F:CDP-diacylglycerol-serine O-phosphatidyltransferase activity"/>
    <property type="evidence" value="ECO:0007669"/>
    <property type="project" value="UniProtKB-EC"/>
</dbReference>
<feature type="transmembrane region" description="Helical" evidence="18">
    <location>
        <begin position="39"/>
        <end position="60"/>
    </location>
</feature>
<accession>A0A918Q5P1</accession>
<organism evidence="19 20">
    <name type="scientific">Streptomyces inusitatus</name>
    <dbReference type="NCBI Taxonomy" id="68221"/>
    <lineage>
        <taxon>Bacteria</taxon>
        <taxon>Bacillati</taxon>
        <taxon>Actinomycetota</taxon>
        <taxon>Actinomycetes</taxon>
        <taxon>Kitasatosporales</taxon>
        <taxon>Streptomycetaceae</taxon>
        <taxon>Streptomyces</taxon>
    </lineage>
</organism>
<dbReference type="PANTHER" id="PTHR16222:SF12">
    <property type="entry name" value="ADP-RIBOSYLGLYCOHYDROLASE-RELATED"/>
    <property type="match status" value="1"/>
</dbReference>
<dbReference type="InterPro" id="IPR000462">
    <property type="entry name" value="CDP-OH_P_trans"/>
</dbReference>
<keyword evidence="16" id="KW-0479">Metal-binding</keyword>
<dbReference type="InterPro" id="IPR050792">
    <property type="entry name" value="ADP-ribosylglycohydrolase"/>
</dbReference>
<dbReference type="GO" id="GO:0008654">
    <property type="term" value="P:phospholipid biosynthetic process"/>
    <property type="evidence" value="ECO:0007669"/>
    <property type="project" value="UniProtKB-KW"/>
</dbReference>
<dbReference type="EMBL" id="BMWG01000007">
    <property type="protein sequence ID" value="GGZ32702.1"/>
    <property type="molecule type" value="Genomic_DNA"/>
</dbReference>
<keyword evidence="11" id="KW-0443">Lipid metabolism</keyword>
<dbReference type="InterPro" id="IPR043130">
    <property type="entry name" value="CDP-OH_PTrfase_TM_dom"/>
</dbReference>
<dbReference type="Gene3D" id="1.20.120.1760">
    <property type="match status" value="1"/>
</dbReference>
<dbReference type="Pfam" id="PF03747">
    <property type="entry name" value="ADP_ribosyl_GH"/>
    <property type="match status" value="1"/>
</dbReference>
<evidence type="ECO:0000256" key="7">
    <source>
        <dbReference type="ARBA" id="ARBA00022516"/>
    </source>
</evidence>
<evidence type="ECO:0000256" key="11">
    <source>
        <dbReference type="ARBA" id="ARBA00023098"/>
    </source>
</evidence>
<evidence type="ECO:0000256" key="17">
    <source>
        <dbReference type="RuleBase" id="RU003750"/>
    </source>
</evidence>
<comment type="caution">
    <text evidence="19">The sequence shown here is derived from an EMBL/GenBank/DDBJ whole genome shotgun (WGS) entry which is preliminary data.</text>
</comment>
<keyword evidence="8 17" id="KW-0808">Transferase</keyword>
<keyword evidence="20" id="KW-1185">Reference proteome</keyword>
<evidence type="ECO:0000313" key="19">
    <source>
        <dbReference type="EMBL" id="GGZ32702.1"/>
    </source>
</evidence>
<dbReference type="NCBIfam" id="TIGR00473">
    <property type="entry name" value="pssA"/>
    <property type="match status" value="1"/>
</dbReference>
<evidence type="ECO:0000256" key="3">
    <source>
        <dbReference type="ARBA" id="ARBA00004308"/>
    </source>
</evidence>
<dbReference type="InterPro" id="IPR036705">
    <property type="entry name" value="Ribosyl_crysJ1_sf"/>
</dbReference>
<sequence>MTVIDPETQAGWVAEATAEAEEEAEEMPLSLRLSIADTLTLGNATCGFMAVYFTTTGILIPHLEGSQESGMARHSAATAVILMLLAAIFDLFDGLVARKLRSSPMGAELDNLSDLISFGLAPAYFVLVYGMVTADAVEQVSALAAIVVLLAVVLRLARFSCVTMKDGMFQGMPSPFGALTIVSIVLLELPFVPTLLAIIGTAWLMVSRVEYPKPRGILAVAMLGWIVSAMGLLAAWAFDAPNGQLLLQTGCALQVVLGAVIPLFATARAATPFVATPGGAGAPQFPWFPPLRGPGRIWRPGPRRVPGGGALPPGYTRDMGLHHSELTDRILGGWQGRVAGNMLGKPVERGGYWTRERIDRYLRRTGALPLTDYLPAPPPDAQPGEFELRPEWPQCVRGRINGSCRDDDVDYAILGLHLLEAHGFSFTTEQVGEMWLRRLPYLQTFTAERAAYRNLANGLKPPRTATYDNPYQEWIGALIRADVFGWTSPGDPHRAARLARRDAVLSHQGSGVHGAMWAAALIAAAFTADGPRQAIDAALEHIPAGGRLARTVRHTTALHESGTDWSGTLDELESRTGSLHWIHTVPNAAVITAGLLYGAGDFTRTIALTVRGGLDTDSNGATAGSVAGVLYGARAIPAVWTDPLHDRVRSAVFGFDGARISELAARTVRLASMSS</sequence>
<dbReference type="GO" id="GO:0016020">
    <property type="term" value="C:membrane"/>
    <property type="evidence" value="ECO:0007669"/>
    <property type="project" value="UniProtKB-SubCell"/>
</dbReference>
<feature type="transmembrane region" description="Helical" evidence="18">
    <location>
        <begin position="72"/>
        <end position="92"/>
    </location>
</feature>
<keyword evidence="10 18" id="KW-1133">Transmembrane helix</keyword>
<keyword evidence="13" id="KW-0594">Phospholipid biosynthesis</keyword>
<dbReference type="Pfam" id="PF01066">
    <property type="entry name" value="CDP-OH_P_transf"/>
    <property type="match status" value="1"/>
</dbReference>
<evidence type="ECO:0000256" key="2">
    <source>
        <dbReference type="ARBA" id="ARBA00004141"/>
    </source>
</evidence>
<feature type="transmembrane region" description="Helical" evidence="18">
    <location>
        <begin position="217"/>
        <end position="238"/>
    </location>
</feature>